<name>A0ABQ7XS49_BRANA</name>
<dbReference type="Proteomes" id="UP000824890">
    <property type="component" value="Unassembled WGS sequence"/>
</dbReference>
<protein>
    <submittedName>
        <fullName evidence="1">Uncharacterized protein</fullName>
    </submittedName>
</protein>
<comment type="caution">
    <text evidence="1">The sequence shown here is derived from an EMBL/GenBank/DDBJ whole genome shotgun (WGS) entry which is preliminary data.</text>
</comment>
<feature type="non-terminal residue" evidence="1">
    <location>
        <position position="112"/>
    </location>
</feature>
<evidence type="ECO:0000313" key="1">
    <source>
        <dbReference type="EMBL" id="KAH0857876.1"/>
    </source>
</evidence>
<gene>
    <name evidence="1" type="ORF">HID58_086137</name>
</gene>
<evidence type="ECO:0000313" key="2">
    <source>
        <dbReference type="Proteomes" id="UP000824890"/>
    </source>
</evidence>
<feature type="non-terminal residue" evidence="1">
    <location>
        <position position="1"/>
    </location>
</feature>
<keyword evidence="2" id="KW-1185">Reference proteome</keyword>
<sequence length="112" mass="12588">NLRRTTWWTTQETKAQYVTNSIIHGNAKVRSSPRHYGWRTISDDGVSIFGGLRGGYCYECMGDTVSSGGSNYSLLMVLITTQELLGRIMDAYLAEIARDPYLSLQKFTAIIE</sequence>
<organism evidence="1 2">
    <name type="scientific">Brassica napus</name>
    <name type="common">Rape</name>
    <dbReference type="NCBI Taxonomy" id="3708"/>
    <lineage>
        <taxon>Eukaryota</taxon>
        <taxon>Viridiplantae</taxon>
        <taxon>Streptophyta</taxon>
        <taxon>Embryophyta</taxon>
        <taxon>Tracheophyta</taxon>
        <taxon>Spermatophyta</taxon>
        <taxon>Magnoliopsida</taxon>
        <taxon>eudicotyledons</taxon>
        <taxon>Gunneridae</taxon>
        <taxon>Pentapetalae</taxon>
        <taxon>rosids</taxon>
        <taxon>malvids</taxon>
        <taxon>Brassicales</taxon>
        <taxon>Brassicaceae</taxon>
        <taxon>Brassiceae</taxon>
        <taxon>Brassica</taxon>
    </lineage>
</organism>
<reference evidence="1 2" key="1">
    <citation type="submission" date="2021-05" db="EMBL/GenBank/DDBJ databases">
        <title>Genome Assembly of Synthetic Allotetraploid Brassica napus Reveals Homoeologous Exchanges between Subgenomes.</title>
        <authorList>
            <person name="Davis J.T."/>
        </authorList>
    </citation>
    <scope>NUCLEOTIDE SEQUENCE [LARGE SCALE GENOMIC DNA]</scope>
    <source>
        <strain evidence="2">cv. Da-Ae</strain>
        <tissue evidence="1">Seedling</tissue>
    </source>
</reference>
<proteinExistence type="predicted"/>
<accession>A0ABQ7XS49</accession>
<dbReference type="EMBL" id="JAGKQM010000019">
    <property type="protein sequence ID" value="KAH0857876.1"/>
    <property type="molecule type" value="Genomic_DNA"/>
</dbReference>